<keyword evidence="2" id="KW-0472">Membrane</keyword>
<organism evidence="4 5">
    <name type="scientific">Streptomyces rishiriensis</name>
    <dbReference type="NCBI Taxonomy" id="68264"/>
    <lineage>
        <taxon>Bacteria</taxon>
        <taxon>Bacillati</taxon>
        <taxon>Actinomycetota</taxon>
        <taxon>Actinomycetes</taxon>
        <taxon>Kitasatosporales</taxon>
        <taxon>Streptomycetaceae</taxon>
        <taxon>Streptomyces</taxon>
    </lineage>
</organism>
<feature type="transmembrane region" description="Helical" evidence="2">
    <location>
        <begin position="192"/>
        <end position="208"/>
    </location>
</feature>
<protein>
    <submittedName>
        <fullName evidence="4">Drug/metabolite transporter (DMT)-like permease</fullName>
    </submittedName>
</protein>
<feature type="compositionally biased region" description="Basic and acidic residues" evidence="1">
    <location>
        <begin position="352"/>
        <end position="361"/>
    </location>
</feature>
<dbReference type="EMBL" id="JAUSWV010000002">
    <property type="protein sequence ID" value="MDQ0584801.1"/>
    <property type="molecule type" value="Genomic_DNA"/>
</dbReference>
<name>A0ABU0P080_STRRH</name>
<dbReference type="NCBIfam" id="NF038012">
    <property type="entry name" value="DMT_1"/>
    <property type="match status" value="1"/>
</dbReference>
<gene>
    <name evidence="4" type="ORF">QF030_006979</name>
</gene>
<evidence type="ECO:0000256" key="1">
    <source>
        <dbReference type="SAM" id="MobiDB-lite"/>
    </source>
</evidence>
<reference evidence="4 5" key="1">
    <citation type="submission" date="2023-07" db="EMBL/GenBank/DDBJ databases">
        <title>Comparative genomics of wheat-associated soil bacteria to identify genetic determinants of phenazine resistance.</title>
        <authorList>
            <person name="Mouncey N."/>
        </authorList>
    </citation>
    <scope>NUCLEOTIDE SEQUENCE [LARGE SCALE GENOMIC DNA]</scope>
    <source>
        <strain evidence="4 5">B2I6</strain>
    </source>
</reference>
<dbReference type="Proteomes" id="UP001230654">
    <property type="component" value="Unassembled WGS sequence"/>
</dbReference>
<comment type="caution">
    <text evidence="4">The sequence shown here is derived from an EMBL/GenBank/DDBJ whole genome shotgun (WGS) entry which is preliminary data.</text>
</comment>
<feature type="signal peptide" evidence="3">
    <location>
        <begin position="1"/>
        <end position="19"/>
    </location>
</feature>
<dbReference type="PANTHER" id="PTHR40761">
    <property type="entry name" value="CONSERVED INTEGRAL MEMBRANE ALANINE VALINE AND LEUCINE RICH PROTEIN-RELATED"/>
    <property type="match status" value="1"/>
</dbReference>
<evidence type="ECO:0000313" key="5">
    <source>
        <dbReference type="Proteomes" id="UP001230654"/>
    </source>
</evidence>
<keyword evidence="2" id="KW-1133">Transmembrane helix</keyword>
<sequence length="417" mass="42123">MSALALSVVLSLVSAVAYAAGAIVQEQVALSSPDEEYAPLRRPGWWAAVALNGAGGLLHVVALAYGPLSLVQPLGALTIVFALPMAALFVGRRAGATAWRGAIMATVGLAGLLSLVGASDAQSLSTPQRVSVAVVTASAVVALMVAGRAAHRHPAVRSMLLATASGIAFGMSSVFTKTVAVDWTGGVSTADVPSLAVIGVLATAGMLLSQASYRGAGLEAPLATLTVVNPVVAAAVGITMFGETFRYGTTGTVLALGCGVVAAGGLILLTTERLQGARPQAPSAGLPAARPRTDTGAREDRATAPAAGQSGGATGAIRFPGQPGAPLPEGVRSAEAAREDLRPAGAVPRQARPADVRAAEGPTERFVRTAATAVDDEDGHEEVPPGGDVPPSFYTPLYGGLYVPMPVVDRHRERVRS</sequence>
<feature type="region of interest" description="Disordered" evidence="1">
    <location>
        <begin position="277"/>
        <end position="361"/>
    </location>
</feature>
<evidence type="ECO:0000256" key="2">
    <source>
        <dbReference type="SAM" id="Phobius"/>
    </source>
</evidence>
<dbReference type="PANTHER" id="PTHR40761:SF1">
    <property type="entry name" value="CONSERVED INTEGRAL MEMBRANE ALANINE VALINE AND LEUCINE RICH PROTEIN-RELATED"/>
    <property type="match status" value="1"/>
</dbReference>
<evidence type="ECO:0000313" key="4">
    <source>
        <dbReference type="EMBL" id="MDQ0584801.1"/>
    </source>
</evidence>
<feature type="transmembrane region" description="Helical" evidence="2">
    <location>
        <begin position="70"/>
        <end position="91"/>
    </location>
</feature>
<feature type="compositionally biased region" description="Basic and acidic residues" evidence="1">
    <location>
        <begin position="291"/>
        <end position="302"/>
    </location>
</feature>
<feature type="transmembrane region" description="Helical" evidence="2">
    <location>
        <begin position="247"/>
        <end position="269"/>
    </location>
</feature>
<feature type="transmembrane region" description="Helical" evidence="2">
    <location>
        <begin position="98"/>
        <end position="118"/>
    </location>
</feature>
<keyword evidence="2" id="KW-0812">Transmembrane</keyword>
<feature type="transmembrane region" description="Helical" evidence="2">
    <location>
        <begin position="220"/>
        <end position="241"/>
    </location>
</feature>
<feature type="transmembrane region" description="Helical" evidence="2">
    <location>
        <begin position="159"/>
        <end position="180"/>
    </location>
</feature>
<feature type="chain" id="PRO_5046510093" evidence="3">
    <location>
        <begin position="20"/>
        <end position="417"/>
    </location>
</feature>
<accession>A0ABU0P080</accession>
<keyword evidence="3" id="KW-0732">Signal</keyword>
<proteinExistence type="predicted"/>
<dbReference type="RefSeq" id="WP_307166551.1">
    <property type="nucleotide sequence ID" value="NZ_JAUSWV010000002.1"/>
</dbReference>
<dbReference type="SUPFAM" id="SSF103481">
    <property type="entry name" value="Multidrug resistance efflux transporter EmrE"/>
    <property type="match status" value="1"/>
</dbReference>
<dbReference type="InterPro" id="IPR037185">
    <property type="entry name" value="EmrE-like"/>
</dbReference>
<feature type="transmembrane region" description="Helical" evidence="2">
    <location>
        <begin position="130"/>
        <end position="147"/>
    </location>
</feature>
<keyword evidence="5" id="KW-1185">Reference proteome</keyword>
<evidence type="ECO:0000256" key="3">
    <source>
        <dbReference type="SAM" id="SignalP"/>
    </source>
</evidence>